<name>A0A4Y6UWU0_SACBS</name>
<dbReference type="AlphaFoldDB" id="A0A4Y6UWU0"/>
<dbReference type="OrthoDB" id="2665869at2"/>
<sequence length="111" mass="13090">MDNWIAQLEELTHRAVNQVESMPYEEFEQFVEKRQIIIDQLESILMVTAANPQQKQRLSQVLQHDAILLNRMNTLKEEAHSKIQQRGQAKAQRSAYESHYSPEAILMDRRK</sequence>
<evidence type="ECO:0000256" key="4">
    <source>
        <dbReference type="ARBA" id="ARBA00023186"/>
    </source>
</evidence>
<dbReference type="InterPro" id="IPR008622">
    <property type="entry name" value="FliT"/>
</dbReference>
<reference evidence="9 10" key="1">
    <citation type="submission" date="2019-06" db="EMBL/GenBank/DDBJ databases">
        <title>Saccharibacillus brassicae sp. nov., an endophytic bacterium isolated from Chinese cabbage seeds (Brassica pekinensis).</title>
        <authorList>
            <person name="Jiang L."/>
            <person name="Lee J."/>
            <person name="Kim S.W."/>
        </authorList>
    </citation>
    <scope>NUCLEOTIDE SEQUENCE [LARGE SCALE GENOMIC DNA]</scope>
    <source>
        <strain evidence="10">KCTC 43072 / ATSA2</strain>
    </source>
</reference>
<organism evidence="9 10">
    <name type="scientific">Saccharibacillus brassicae</name>
    <dbReference type="NCBI Taxonomy" id="2583377"/>
    <lineage>
        <taxon>Bacteria</taxon>
        <taxon>Bacillati</taxon>
        <taxon>Bacillota</taxon>
        <taxon>Bacilli</taxon>
        <taxon>Bacillales</taxon>
        <taxon>Paenibacillaceae</taxon>
        <taxon>Saccharibacillus</taxon>
    </lineage>
</organism>
<evidence type="ECO:0000256" key="5">
    <source>
        <dbReference type="ARBA" id="ARBA00093765"/>
    </source>
</evidence>
<dbReference type="EMBL" id="CP041217">
    <property type="protein sequence ID" value="QDH20841.1"/>
    <property type="molecule type" value="Genomic_DNA"/>
</dbReference>
<evidence type="ECO:0000313" key="9">
    <source>
        <dbReference type="EMBL" id="QDH20841.1"/>
    </source>
</evidence>
<evidence type="ECO:0000313" key="10">
    <source>
        <dbReference type="Proteomes" id="UP000316968"/>
    </source>
</evidence>
<dbReference type="RefSeq" id="WP_141447390.1">
    <property type="nucleotide sequence ID" value="NZ_CP041217.1"/>
</dbReference>
<keyword evidence="2" id="KW-0963">Cytoplasm</keyword>
<dbReference type="Proteomes" id="UP000316968">
    <property type="component" value="Chromosome"/>
</dbReference>
<accession>A0A4Y6UWU0</accession>
<evidence type="ECO:0000256" key="7">
    <source>
        <dbReference type="ARBA" id="ARBA00093797"/>
    </source>
</evidence>
<protein>
    <recommendedName>
        <fullName evidence="7">Flagellar protein FliT</fullName>
    </recommendedName>
</protein>
<evidence type="ECO:0000256" key="3">
    <source>
        <dbReference type="ARBA" id="ARBA00022795"/>
    </source>
</evidence>
<keyword evidence="10" id="KW-1185">Reference proteome</keyword>
<evidence type="ECO:0000256" key="2">
    <source>
        <dbReference type="ARBA" id="ARBA00022490"/>
    </source>
</evidence>
<evidence type="ECO:0000256" key="8">
    <source>
        <dbReference type="SAM" id="MobiDB-lite"/>
    </source>
</evidence>
<evidence type="ECO:0000256" key="1">
    <source>
        <dbReference type="ARBA" id="ARBA00004514"/>
    </source>
</evidence>
<proteinExistence type="inferred from homology"/>
<comment type="subcellular location">
    <subcellularLocation>
        <location evidence="1">Cytoplasm</location>
        <location evidence="1">Cytosol</location>
    </subcellularLocation>
</comment>
<dbReference type="KEGG" id="saca:FFV09_08260"/>
<dbReference type="Pfam" id="PF05400">
    <property type="entry name" value="FliT"/>
    <property type="match status" value="1"/>
</dbReference>
<feature type="region of interest" description="Disordered" evidence="8">
    <location>
        <begin position="78"/>
        <end position="111"/>
    </location>
</feature>
<keyword evidence="4" id="KW-0143">Chaperone</keyword>
<gene>
    <name evidence="9" type="ORF">FFV09_08260</name>
</gene>
<keyword evidence="3" id="KW-1005">Bacterial flagellum biogenesis</keyword>
<comment type="similarity">
    <text evidence="6">Belongs to the bacillales FliT family.</text>
</comment>
<evidence type="ECO:0000256" key="6">
    <source>
        <dbReference type="ARBA" id="ARBA00093785"/>
    </source>
</evidence>
<comment type="function">
    <text evidence="5">May act as an export chaperone for the filament capping protein FliD.</text>
</comment>